<feature type="domain" description="MULE transposase" evidence="1">
    <location>
        <begin position="16"/>
        <end position="82"/>
    </location>
</feature>
<dbReference type="Proteomes" id="UP000276133">
    <property type="component" value="Unassembled WGS sequence"/>
</dbReference>
<comment type="caution">
    <text evidence="2">The sequence shown here is derived from an EMBL/GenBank/DDBJ whole genome shotgun (WGS) entry which is preliminary data.</text>
</comment>
<evidence type="ECO:0000259" key="1">
    <source>
        <dbReference type="Pfam" id="PF10551"/>
    </source>
</evidence>
<protein>
    <submittedName>
        <fullName evidence="2">FLYWCH zinc finger domain</fullName>
    </submittedName>
</protein>
<dbReference type="Pfam" id="PF10551">
    <property type="entry name" value="MULE"/>
    <property type="match status" value="1"/>
</dbReference>
<evidence type="ECO:0000313" key="2">
    <source>
        <dbReference type="EMBL" id="RNA10674.1"/>
    </source>
</evidence>
<organism evidence="2 3">
    <name type="scientific">Brachionus plicatilis</name>
    <name type="common">Marine rotifer</name>
    <name type="synonym">Brachionus muelleri</name>
    <dbReference type="NCBI Taxonomy" id="10195"/>
    <lineage>
        <taxon>Eukaryota</taxon>
        <taxon>Metazoa</taxon>
        <taxon>Spiralia</taxon>
        <taxon>Gnathifera</taxon>
        <taxon>Rotifera</taxon>
        <taxon>Eurotatoria</taxon>
        <taxon>Monogononta</taxon>
        <taxon>Pseudotrocha</taxon>
        <taxon>Ploima</taxon>
        <taxon>Brachionidae</taxon>
        <taxon>Brachionus</taxon>
    </lineage>
</organism>
<keyword evidence="3" id="KW-1185">Reference proteome</keyword>
<accession>A0A3M7QHR0</accession>
<gene>
    <name evidence="2" type="ORF">BpHYR1_026966</name>
</gene>
<dbReference type="AlphaFoldDB" id="A0A3M7QHR0"/>
<sequence length="119" mass="13714">MFLLKFFPLTLFKKYRNLPLVYAFLANKKEESYSKLFGVVSGYIKIHPIYIVSDFEKAVVNALKKNFPKVNIGGCYFHLASNIWKYIKSNGTTPSILALDLFLLGILFLEKLTKTQKIK</sequence>
<reference evidence="2 3" key="1">
    <citation type="journal article" date="2018" name="Sci. Rep.">
        <title>Genomic signatures of local adaptation to the degree of environmental predictability in rotifers.</title>
        <authorList>
            <person name="Franch-Gras L."/>
            <person name="Hahn C."/>
            <person name="Garcia-Roger E.M."/>
            <person name="Carmona M.J."/>
            <person name="Serra M."/>
            <person name="Gomez A."/>
        </authorList>
    </citation>
    <scope>NUCLEOTIDE SEQUENCE [LARGE SCALE GENOMIC DNA]</scope>
    <source>
        <strain evidence="2">HYR1</strain>
    </source>
</reference>
<name>A0A3M7QHR0_BRAPC</name>
<dbReference type="InterPro" id="IPR018289">
    <property type="entry name" value="MULE_transposase_dom"/>
</dbReference>
<proteinExistence type="predicted"/>
<evidence type="ECO:0000313" key="3">
    <source>
        <dbReference type="Proteomes" id="UP000276133"/>
    </source>
</evidence>
<dbReference type="OrthoDB" id="93990at2759"/>
<dbReference type="EMBL" id="REGN01006136">
    <property type="protein sequence ID" value="RNA10674.1"/>
    <property type="molecule type" value="Genomic_DNA"/>
</dbReference>